<keyword evidence="3" id="KW-1185">Reference proteome</keyword>
<protein>
    <submittedName>
        <fullName evidence="2">Uncharacterized protein</fullName>
    </submittedName>
</protein>
<dbReference type="InParanoid" id="E3J3M2"/>
<evidence type="ECO:0000313" key="3">
    <source>
        <dbReference type="Proteomes" id="UP000002484"/>
    </source>
</evidence>
<evidence type="ECO:0000256" key="1">
    <source>
        <dbReference type="SAM" id="MobiDB-lite"/>
    </source>
</evidence>
<dbReference type="Proteomes" id="UP000002484">
    <property type="component" value="Chromosome"/>
</dbReference>
<dbReference type="KEGG" id="fri:FraEuI1c_1287"/>
<dbReference type="AlphaFoldDB" id="E3J3M2"/>
<dbReference type="EMBL" id="CP002299">
    <property type="protein sequence ID" value="ADP79359.1"/>
    <property type="molecule type" value="Genomic_DNA"/>
</dbReference>
<accession>E3J3M2</accession>
<gene>
    <name evidence="2" type="ordered locus">FraEuI1c_1287</name>
</gene>
<dbReference type="STRING" id="298654.FraEuI1c_1287"/>
<reference evidence="2 3" key="1">
    <citation type="submission" date="2010-10" db="EMBL/GenBank/DDBJ databases">
        <title>Complete sequence of Frankia sp. EuI1c.</title>
        <authorList>
            <consortium name="US DOE Joint Genome Institute"/>
            <person name="Lucas S."/>
            <person name="Copeland A."/>
            <person name="Lapidus A."/>
            <person name="Cheng J.-F."/>
            <person name="Bruce D."/>
            <person name="Goodwin L."/>
            <person name="Pitluck S."/>
            <person name="Chertkov O."/>
            <person name="Detter J.C."/>
            <person name="Han C."/>
            <person name="Tapia R."/>
            <person name="Land M."/>
            <person name="Hauser L."/>
            <person name="Jeffries C."/>
            <person name="Kyrpides N."/>
            <person name="Ivanova N."/>
            <person name="Mikhailova N."/>
            <person name="Beauchemin N."/>
            <person name="Sen A."/>
            <person name="Sur S.A."/>
            <person name="Gtari M."/>
            <person name="Wall L."/>
            <person name="Tisa L."/>
            <person name="Woyke T."/>
        </authorList>
    </citation>
    <scope>NUCLEOTIDE SEQUENCE [LARGE SCALE GENOMIC DNA]</scope>
    <source>
        <strain evidence="3">DSM 45817 / CECT 9037 / EuI1c</strain>
    </source>
</reference>
<name>E3J3M2_PSEI1</name>
<evidence type="ECO:0000313" key="2">
    <source>
        <dbReference type="EMBL" id="ADP79359.1"/>
    </source>
</evidence>
<organism evidence="2 3">
    <name type="scientific">Pseudofrankia inefficax (strain DSM 45817 / CECT 9037 / DDB 130130 / EuI1c)</name>
    <name type="common">Frankia inefficax</name>
    <dbReference type="NCBI Taxonomy" id="298654"/>
    <lineage>
        <taxon>Bacteria</taxon>
        <taxon>Bacillati</taxon>
        <taxon>Actinomycetota</taxon>
        <taxon>Actinomycetes</taxon>
        <taxon>Frankiales</taxon>
        <taxon>Frankiaceae</taxon>
        <taxon>Pseudofrankia</taxon>
    </lineage>
</organism>
<proteinExistence type="predicted"/>
<sequence length="102" mass="10535">MYVVIALTTALLVLAGCVARYKAWKRYMDVIQFAVERTGDADAVRHAAAVAEAMKGWVAAPALIRLPGNAVAVPARAAARAVSRRRGHPAGAGVEGSPAGSP</sequence>
<feature type="region of interest" description="Disordered" evidence="1">
    <location>
        <begin position="83"/>
        <end position="102"/>
    </location>
</feature>
<dbReference type="HOGENOM" id="CLU_2273267_0_0_11"/>